<protein>
    <submittedName>
        <fullName evidence="1">Uncharacterized protein</fullName>
    </submittedName>
</protein>
<reference evidence="1 2" key="1">
    <citation type="journal article" date="2021" name="Nat. Commun.">
        <title>Genetic determinants of endophytism in the Arabidopsis root mycobiome.</title>
        <authorList>
            <person name="Mesny F."/>
            <person name="Miyauchi S."/>
            <person name="Thiergart T."/>
            <person name="Pickel B."/>
            <person name="Atanasova L."/>
            <person name="Karlsson M."/>
            <person name="Huettel B."/>
            <person name="Barry K.W."/>
            <person name="Haridas S."/>
            <person name="Chen C."/>
            <person name="Bauer D."/>
            <person name="Andreopoulos W."/>
            <person name="Pangilinan J."/>
            <person name="LaButti K."/>
            <person name="Riley R."/>
            <person name="Lipzen A."/>
            <person name="Clum A."/>
            <person name="Drula E."/>
            <person name="Henrissat B."/>
            <person name="Kohler A."/>
            <person name="Grigoriev I.V."/>
            <person name="Martin F.M."/>
            <person name="Hacquard S."/>
        </authorList>
    </citation>
    <scope>NUCLEOTIDE SEQUENCE [LARGE SCALE GENOMIC DNA]</scope>
    <source>
        <strain evidence="1 2">MPI-SDFR-AT-0079</strain>
    </source>
</reference>
<organism evidence="1 2">
    <name type="scientific">Chaetomium tenue</name>
    <dbReference type="NCBI Taxonomy" id="1854479"/>
    <lineage>
        <taxon>Eukaryota</taxon>
        <taxon>Fungi</taxon>
        <taxon>Dikarya</taxon>
        <taxon>Ascomycota</taxon>
        <taxon>Pezizomycotina</taxon>
        <taxon>Sordariomycetes</taxon>
        <taxon>Sordariomycetidae</taxon>
        <taxon>Sordariales</taxon>
        <taxon>Chaetomiaceae</taxon>
        <taxon>Chaetomium</taxon>
    </lineage>
</organism>
<evidence type="ECO:0000313" key="2">
    <source>
        <dbReference type="Proteomes" id="UP000724584"/>
    </source>
</evidence>
<dbReference type="Proteomes" id="UP000724584">
    <property type="component" value="Unassembled WGS sequence"/>
</dbReference>
<comment type="caution">
    <text evidence="1">The sequence shown here is derived from an EMBL/GenBank/DDBJ whole genome shotgun (WGS) entry which is preliminary data.</text>
</comment>
<accession>A0ACB7P1U6</accession>
<dbReference type="EMBL" id="JAGIZQ010000005">
    <property type="protein sequence ID" value="KAH6627991.1"/>
    <property type="molecule type" value="Genomic_DNA"/>
</dbReference>
<gene>
    <name evidence="1" type="ORF">F5144DRAFT_290855</name>
</gene>
<proteinExistence type="predicted"/>
<name>A0ACB7P1U6_9PEZI</name>
<sequence>MVVPWAHGEGGLVRARAPLAGGDLECVWPARNMHVSGQQEEQARDRDCTDQGLGLGIVTGGEGGVHGHPQGGVPRPLPTHSPTGHPPPWMVWAGSTALPGTINNVRLAMEKQRYSADGSLLFLGYRSRYVESRRATEATVHSSRRRNMSEAGGAAGAKRPWLLLGYSISHARLWTCGQLRRSLCLGTGEVKCAVAEQGPGTGVWAEAVRSLWVPLQPTHAPLCPTHATQSAAHASEGVADLSRLFVAPARLAFVHHVAFLLVPKIHDTLSQLRGNLQDFFEQGVNRQVRTFGGNRITGQDQTIAGSLNKLGGGGWSKEPSETFRFW</sequence>
<keyword evidence="2" id="KW-1185">Reference proteome</keyword>
<evidence type="ECO:0000313" key="1">
    <source>
        <dbReference type="EMBL" id="KAH6627991.1"/>
    </source>
</evidence>